<protein>
    <recommendedName>
        <fullName evidence="2">PiggyBac transposable element-derived protein domain-containing protein</fullName>
    </recommendedName>
</protein>
<name>A0AA38MMK3_9CUCU</name>
<sequence>MSRRPLTEQQLLELMEKGLSDIEALSSDGDDGWESEDFEADPETVTVVPEPEEEIQEEGEFIELISFEYYEAKDVPQPGPSTRIEQGPSTRTSRGRQVKRKEVTLTEASRKARTEEFFNEHNLTTKNQLKWSKNRTFDPPNMGKFTEALQEDDELGSPSYFFRKYWDENLFQLVFENTKLYGIQNLTQFTPTTLPEMEFFIGVHIVVGCLHYPRAKYYWEPKLRVDLIANNTNRWPWKQLLVTLKTFSNISI</sequence>
<evidence type="ECO:0000313" key="4">
    <source>
        <dbReference type="Proteomes" id="UP001168821"/>
    </source>
</evidence>
<dbReference type="PANTHER" id="PTHR47272:SF1">
    <property type="entry name" value="PIGGYBAC TRANSPOSABLE ELEMENT-DERIVED PROTEIN 3-LIKE"/>
    <property type="match status" value="1"/>
</dbReference>
<reference evidence="3" key="1">
    <citation type="journal article" date="2023" name="G3 (Bethesda)">
        <title>Whole genome assemblies of Zophobas morio and Tenebrio molitor.</title>
        <authorList>
            <person name="Kaur S."/>
            <person name="Stinson S.A."/>
            <person name="diCenzo G.C."/>
        </authorList>
    </citation>
    <scope>NUCLEOTIDE SEQUENCE</scope>
    <source>
        <strain evidence="3">QUZm001</strain>
    </source>
</reference>
<organism evidence="3 4">
    <name type="scientific">Zophobas morio</name>
    <dbReference type="NCBI Taxonomy" id="2755281"/>
    <lineage>
        <taxon>Eukaryota</taxon>
        <taxon>Metazoa</taxon>
        <taxon>Ecdysozoa</taxon>
        <taxon>Arthropoda</taxon>
        <taxon>Hexapoda</taxon>
        <taxon>Insecta</taxon>
        <taxon>Pterygota</taxon>
        <taxon>Neoptera</taxon>
        <taxon>Endopterygota</taxon>
        <taxon>Coleoptera</taxon>
        <taxon>Polyphaga</taxon>
        <taxon>Cucujiformia</taxon>
        <taxon>Tenebrionidae</taxon>
        <taxon>Zophobas</taxon>
    </lineage>
</organism>
<feature type="region of interest" description="Disordered" evidence="1">
    <location>
        <begin position="73"/>
        <end position="104"/>
    </location>
</feature>
<gene>
    <name evidence="3" type="ORF">Zmor_006103</name>
</gene>
<dbReference type="PANTHER" id="PTHR47272">
    <property type="entry name" value="DDE_TNP_1_7 DOMAIN-CONTAINING PROTEIN"/>
    <property type="match status" value="1"/>
</dbReference>
<feature type="compositionally biased region" description="Polar residues" evidence="1">
    <location>
        <begin position="83"/>
        <end position="92"/>
    </location>
</feature>
<dbReference type="AlphaFoldDB" id="A0AA38MMK3"/>
<feature type="region of interest" description="Disordered" evidence="1">
    <location>
        <begin position="24"/>
        <end position="56"/>
    </location>
</feature>
<dbReference type="Pfam" id="PF13843">
    <property type="entry name" value="DDE_Tnp_1_7"/>
    <property type="match status" value="1"/>
</dbReference>
<feature type="compositionally biased region" description="Acidic residues" evidence="1">
    <location>
        <begin position="28"/>
        <end position="42"/>
    </location>
</feature>
<dbReference type="Proteomes" id="UP001168821">
    <property type="component" value="Unassembled WGS sequence"/>
</dbReference>
<evidence type="ECO:0000259" key="2">
    <source>
        <dbReference type="Pfam" id="PF13843"/>
    </source>
</evidence>
<proteinExistence type="predicted"/>
<comment type="caution">
    <text evidence="3">The sequence shown here is derived from an EMBL/GenBank/DDBJ whole genome shotgun (WGS) entry which is preliminary data.</text>
</comment>
<dbReference type="InterPro" id="IPR029526">
    <property type="entry name" value="PGBD"/>
</dbReference>
<evidence type="ECO:0000313" key="3">
    <source>
        <dbReference type="EMBL" id="KAJ3661716.1"/>
    </source>
</evidence>
<keyword evidence="4" id="KW-1185">Reference proteome</keyword>
<evidence type="ECO:0000256" key="1">
    <source>
        <dbReference type="SAM" id="MobiDB-lite"/>
    </source>
</evidence>
<dbReference type="EMBL" id="JALNTZ010000002">
    <property type="protein sequence ID" value="KAJ3661716.1"/>
    <property type="molecule type" value="Genomic_DNA"/>
</dbReference>
<feature type="domain" description="PiggyBac transposable element-derived protein" evidence="2">
    <location>
        <begin position="157"/>
        <end position="223"/>
    </location>
</feature>
<accession>A0AA38MMK3</accession>